<evidence type="ECO:0000313" key="3">
    <source>
        <dbReference type="Proteomes" id="UP000187209"/>
    </source>
</evidence>
<sequence length="406" mass="44870">MKKAKPYDRCSFFKVTDVPGPGAYKIPSKICEGPFITIKGKTLPKKRSQSAGPGPGQYTIPENRIPSYVMGISKRDNFRPDTIKSNLPGPGSYTIPQEYMGTPWKFSLPYYKPKPREGELGPGAYDIKSSLSNKSFKISGKSKDIENKLQKSFPGPGSYNPEFQKSNSSIIIGISKRPEIKNNNIPGPGTYTIQSRPSSCTSFGRSKRIDIAKSLDCHESYDLPSTIGEGPKISIHPKIMRTTKSLGPGPAAYSPEAPRHIPTFLFGQSSKNVFKDVTSSPGPVYKVEASLIAPCYKFGTAKKTVCREKDELPGPGSYEKESTLVKSKITFKSRHLDLKDKYLKSVPGPGTYNHESKDEGEPGWSIGKASRKLEWTSDEKKFLKEKNSLNPNLKDSSLKIPYTKKP</sequence>
<feature type="region of interest" description="Disordered" evidence="1">
    <location>
        <begin position="346"/>
        <end position="366"/>
    </location>
</feature>
<reference evidence="2 3" key="1">
    <citation type="submission" date="2016-11" db="EMBL/GenBank/DDBJ databases">
        <title>The macronuclear genome of Stentor coeruleus: a giant cell with tiny introns.</title>
        <authorList>
            <person name="Slabodnick M."/>
            <person name="Ruby J.G."/>
            <person name="Reiff S.B."/>
            <person name="Swart E.C."/>
            <person name="Gosai S."/>
            <person name="Prabakaran S."/>
            <person name="Witkowska E."/>
            <person name="Larue G.E."/>
            <person name="Fisher S."/>
            <person name="Freeman R.M."/>
            <person name="Gunawardena J."/>
            <person name="Chu W."/>
            <person name="Stover N.A."/>
            <person name="Gregory B.D."/>
            <person name="Nowacki M."/>
            <person name="Derisi J."/>
            <person name="Roy S.W."/>
            <person name="Marshall W.F."/>
            <person name="Sood P."/>
        </authorList>
    </citation>
    <scope>NUCLEOTIDE SEQUENCE [LARGE SCALE GENOMIC DNA]</scope>
    <source>
        <strain evidence="2">WM001</strain>
    </source>
</reference>
<protein>
    <submittedName>
        <fullName evidence="2">Uncharacterized protein</fullName>
    </submittedName>
</protein>
<dbReference type="AlphaFoldDB" id="A0A1R2C980"/>
<dbReference type="Proteomes" id="UP000187209">
    <property type="component" value="Unassembled WGS sequence"/>
</dbReference>
<comment type="caution">
    <text evidence="2">The sequence shown here is derived from an EMBL/GenBank/DDBJ whole genome shotgun (WGS) entry which is preliminary data.</text>
</comment>
<accession>A0A1R2C980</accession>
<dbReference type="OrthoDB" id="282445at2759"/>
<dbReference type="EMBL" id="MPUH01000233">
    <property type="protein sequence ID" value="OMJ85556.1"/>
    <property type="molecule type" value="Genomic_DNA"/>
</dbReference>
<name>A0A1R2C980_9CILI</name>
<dbReference type="PANTHER" id="PTHR21580">
    <property type="entry name" value="SHIPPO-1-RELATED"/>
    <property type="match status" value="1"/>
</dbReference>
<gene>
    <name evidence="2" type="ORF">SteCoe_13098</name>
</gene>
<proteinExistence type="predicted"/>
<dbReference type="PANTHER" id="PTHR21580:SF28">
    <property type="entry name" value="BOREALIN N-TERMINAL DOMAIN-CONTAINING PROTEIN-RELATED"/>
    <property type="match status" value="1"/>
</dbReference>
<evidence type="ECO:0000313" key="2">
    <source>
        <dbReference type="EMBL" id="OMJ85556.1"/>
    </source>
</evidence>
<keyword evidence="3" id="KW-1185">Reference proteome</keyword>
<evidence type="ECO:0000256" key="1">
    <source>
        <dbReference type="SAM" id="MobiDB-lite"/>
    </source>
</evidence>
<dbReference type="Pfam" id="PF07004">
    <property type="entry name" value="SHIPPO-rpt"/>
    <property type="match status" value="8"/>
</dbReference>
<organism evidence="2 3">
    <name type="scientific">Stentor coeruleus</name>
    <dbReference type="NCBI Taxonomy" id="5963"/>
    <lineage>
        <taxon>Eukaryota</taxon>
        <taxon>Sar</taxon>
        <taxon>Alveolata</taxon>
        <taxon>Ciliophora</taxon>
        <taxon>Postciliodesmatophora</taxon>
        <taxon>Heterotrichea</taxon>
        <taxon>Heterotrichida</taxon>
        <taxon>Stentoridae</taxon>
        <taxon>Stentor</taxon>
    </lineage>
</organism>
<dbReference type="InterPro" id="IPR051291">
    <property type="entry name" value="CIMAP"/>
</dbReference>
<dbReference type="InterPro" id="IPR010736">
    <property type="entry name" value="SHIPPO-rpt"/>
</dbReference>
<feature type="region of interest" description="Disordered" evidence="1">
    <location>
        <begin position="386"/>
        <end position="406"/>
    </location>
</feature>